<gene>
    <name evidence="1" type="ORF">PSYICH_LOCUS9923</name>
</gene>
<evidence type="ECO:0000313" key="1">
    <source>
        <dbReference type="EMBL" id="CAH1109516.1"/>
    </source>
</evidence>
<protein>
    <submittedName>
        <fullName evidence="1">Uncharacterized protein</fullName>
    </submittedName>
</protein>
<dbReference type="PANTHER" id="PTHR45913:SF5">
    <property type="entry name" value="GENERAL TRANSCRIPTION FACTOR II-I REPEAT DOMAIN-CONTAINING PROTEIN 2A-LIKE PROTEIN"/>
    <property type="match status" value="1"/>
</dbReference>
<accession>A0A9P0CWD6</accession>
<dbReference type="AlphaFoldDB" id="A0A9P0CWD6"/>
<sequence>MNELNLRWQGENQLLPDLYTNIKSFRQKIILFESQLCKKGFTHFKTCEIISHTTDTESPVDFTIEAFSALKINFDTRISDFDVIAYEIKLFPNHFNADIDTIA</sequence>
<dbReference type="EMBL" id="OV651816">
    <property type="protein sequence ID" value="CAH1109516.1"/>
    <property type="molecule type" value="Genomic_DNA"/>
</dbReference>
<dbReference type="OrthoDB" id="6417149at2759"/>
<proteinExistence type="predicted"/>
<reference evidence="1" key="1">
    <citation type="submission" date="2022-01" db="EMBL/GenBank/DDBJ databases">
        <authorList>
            <person name="King R."/>
        </authorList>
    </citation>
    <scope>NUCLEOTIDE SEQUENCE</scope>
</reference>
<name>A0A9P0CWD6_9CUCU</name>
<evidence type="ECO:0000313" key="2">
    <source>
        <dbReference type="Proteomes" id="UP001153636"/>
    </source>
</evidence>
<dbReference type="Proteomes" id="UP001153636">
    <property type="component" value="Chromosome 4"/>
</dbReference>
<keyword evidence="2" id="KW-1185">Reference proteome</keyword>
<organism evidence="1 2">
    <name type="scientific">Psylliodes chrysocephalus</name>
    <dbReference type="NCBI Taxonomy" id="3402493"/>
    <lineage>
        <taxon>Eukaryota</taxon>
        <taxon>Metazoa</taxon>
        <taxon>Ecdysozoa</taxon>
        <taxon>Arthropoda</taxon>
        <taxon>Hexapoda</taxon>
        <taxon>Insecta</taxon>
        <taxon>Pterygota</taxon>
        <taxon>Neoptera</taxon>
        <taxon>Endopterygota</taxon>
        <taxon>Coleoptera</taxon>
        <taxon>Polyphaga</taxon>
        <taxon>Cucujiformia</taxon>
        <taxon>Chrysomeloidea</taxon>
        <taxon>Chrysomelidae</taxon>
        <taxon>Galerucinae</taxon>
        <taxon>Alticini</taxon>
        <taxon>Psylliodes</taxon>
    </lineage>
</organism>
<dbReference type="PANTHER" id="PTHR45913">
    <property type="entry name" value="EPM2A-INTERACTING PROTEIN 1"/>
    <property type="match status" value="1"/>
</dbReference>